<keyword evidence="1" id="KW-0813">Transport</keyword>
<comment type="caution">
    <text evidence="6">The sequence shown here is derived from an EMBL/GenBank/DDBJ whole genome shotgun (WGS) entry which is preliminary data.</text>
</comment>
<name>A0A4R6TV91_9BACI</name>
<dbReference type="PANTHER" id="PTHR34382">
    <property type="entry name" value="PTS SYSTEM N,N'-DIACETYLCHITOBIOSE-SPECIFIC EIIA COMPONENT"/>
    <property type="match status" value="1"/>
</dbReference>
<reference evidence="6 7" key="1">
    <citation type="submission" date="2019-03" db="EMBL/GenBank/DDBJ databases">
        <title>Genomic Encyclopedia of Type Strains, Phase IV (KMG-IV): sequencing the most valuable type-strain genomes for metagenomic binning, comparative biology and taxonomic classification.</title>
        <authorList>
            <person name="Goeker M."/>
        </authorList>
    </citation>
    <scope>NUCLEOTIDE SEQUENCE [LARGE SCALE GENOMIC DNA]</scope>
    <source>
        <strain evidence="6 7">DSM 28697</strain>
    </source>
</reference>
<dbReference type="CDD" id="cd00215">
    <property type="entry name" value="PTS_IIA_lac"/>
    <property type="match status" value="1"/>
</dbReference>
<evidence type="ECO:0000256" key="1">
    <source>
        <dbReference type="ARBA" id="ARBA00022448"/>
    </source>
</evidence>
<evidence type="ECO:0000256" key="5">
    <source>
        <dbReference type="PROSITE-ProRule" id="PRU00418"/>
    </source>
</evidence>
<dbReference type="InterPro" id="IPR036542">
    <property type="entry name" value="PTS_IIA_lac/cel_sf"/>
</dbReference>
<keyword evidence="7" id="KW-1185">Reference proteome</keyword>
<dbReference type="Proteomes" id="UP000295632">
    <property type="component" value="Unassembled WGS sequence"/>
</dbReference>
<dbReference type="PANTHER" id="PTHR34382:SF7">
    <property type="entry name" value="PTS SYSTEM N,N'-DIACETYLCHITOBIOSE-SPECIFIC EIIA COMPONENT"/>
    <property type="match status" value="1"/>
</dbReference>
<proteinExistence type="predicted"/>
<keyword evidence="4" id="KW-0598">Phosphotransferase system</keyword>
<evidence type="ECO:0000313" key="6">
    <source>
        <dbReference type="EMBL" id="TDQ37690.1"/>
    </source>
</evidence>
<keyword evidence="2" id="KW-0762">Sugar transport</keyword>
<dbReference type="AlphaFoldDB" id="A0A4R6TV91"/>
<dbReference type="EMBL" id="SNYJ01000012">
    <property type="protein sequence ID" value="TDQ37690.1"/>
    <property type="molecule type" value="Genomic_DNA"/>
</dbReference>
<organism evidence="6 7">
    <name type="scientific">Aureibacillus halotolerans</name>
    <dbReference type="NCBI Taxonomy" id="1508390"/>
    <lineage>
        <taxon>Bacteria</taxon>
        <taxon>Bacillati</taxon>
        <taxon>Bacillota</taxon>
        <taxon>Bacilli</taxon>
        <taxon>Bacillales</taxon>
        <taxon>Bacillaceae</taxon>
        <taxon>Aureibacillus</taxon>
    </lineage>
</organism>
<accession>A0A4R6TV91</accession>
<dbReference type="Pfam" id="PF02255">
    <property type="entry name" value="PTS_IIA"/>
    <property type="match status" value="1"/>
</dbReference>
<feature type="modified residue" description="Phosphohistidine; by HPr" evidence="5">
    <location>
        <position position="94"/>
    </location>
</feature>
<gene>
    <name evidence="6" type="ORF">EV213_11250</name>
</gene>
<dbReference type="Gene3D" id="1.20.58.80">
    <property type="entry name" value="Phosphotransferase system, lactose/cellobiose-type IIA subunit"/>
    <property type="match status" value="1"/>
</dbReference>
<evidence type="ECO:0000256" key="4">
    <source>
        <dbReference type="ARBA" id="ARBA00022683"/>
    </source>
</evidence>
<dbReference type="PROSITE" id="PS51095">
    <property type="entry name" value="PTS_EIIA_TYPE_3"/>
    <property type="match status" value="1"/>
</dbReference>
<dbReference type="GO" id="GO:0009401">
    <property type="term" value="P:phosphoenolpyruvate-dependent sugar phosphotransferase system"/>
    <property type="evidence" value="ECO:0007669"/>
    <property type="project" value="UniProtKB-KW"/>
</dbReference>
<keyword evidence="3" id="KW-0808">Transferase</keyword>
<evidence type="ECO:0000256" key="3">
    <source>
        <dbReference type="ARBA" id="ARBA00022679"/>
    </source>
</evidence>
<dbReference type="GO" id="GO:0016740">
    <property type="term" value="F:transferase activity"/>
    <property type="evidence" value="ECO:0007669"/>
    <property type="project" value="UniProtKB-KW"/>
</dbReference>
<evidence type="ECO:0000313" key="7">
    <source>
        <dbReference type="Proteomes" id="UP000295632"/>
    </source>
</evidence>
<sequence length="130" mass="14474">MGMFYTRKYQVVELIGGIELGLIEKIMTLIANSGDARSKAMEAIKVSKENDFENANSLLEVASTELINAHRVQTQLIQEEAAGNKQDITLLMIHAQDHLMNSMTVKELAVELVSLHKRIHTIEIEKGNVG</sequence>
<dbReference type="InterPro" id="IPR003188">
    <property type="entry name" value="PTS_IIA_lac/cel"/>
</dbReference>
<protein>
    <submittedName>
        <fullName evidence="6">PTS system cellobiose-specific IIA component</fullName>
    </submittedName>
</protein>
<dbReference type="SUPFAM" id="SSF46973">
    <property type="entry name" value="Enzyme IIa from lactose specific PTS, IIa-lac"/>
    <property type="match status" value="1"/>
</dbReference>
<evidence type="ECO:0000256" key="2">
    <source>
        <dbReference type="ARBA" id="ARBA00022597"/>
    </source>
</evidence>